<dbReference type="EMBL" id="VXIT01000007">
    <property type="protein sequence ID" value="KAA6411751.1"/>
    <property type="molecule type" value="Genomic_DNA"/>
</dbReference>
<dbReference type="AlphaFoldDB" id="A0A5M8PT29"/>
<dbReference type="InterPro" id="IPR012674">
    <property type="entry name" value="Calycin"/>
</dbReference>
<evidence type="ECO:0000313" key="2">
    <source>
        <dbReference type="EMBL" id="KAA6411751.1"/>
    </source>
</evidence>
<accession>A0A5M8PT29</accession>
<sequence length="191" mass="20996">MESPITLRPPTASALAQPPFTPPTPQWLSGTWHVTHSTLPMWKSKRNVQITYRPLPSADGGTDQGTDRIEDIVTYQGLKSEKIKSVNGVDKPSATDAGAWDWRGKGWLMIASSHWEVLGYGHRGPDEWAVTYFAKTLFTPAGIDIYSRSSAGFSEETLEGITDALGKIQDPHVKKLAGEIFEVQQDGARSD</sequence>
<protein>
    <submittedName>
        <fullName evidence="2">Uncharacterized protein</fullName>
    </submittedName>
</protein>
<dbReference type="Proteomes" id="UP000324767">
    <property type="component" value="Unassembled WGS sequence"/>
</dbReference>
<name>A0A5M8PT29_9LECA</name>
<feature type="region of interest" description="Disordered" evidence="1">
    <location>
        <begin position="1"/>
        <end position="25"/>
    </location>
</feature>
<evidence type="ECO:0000256" key="1">
    <source>
        <dbReference type="SAM" id="MobiDB-lite"/>
    </source>
</evidence>
<comment type="caution">
    <text evidence="2">The sequence shown here is derived from an EMBL/GenBank/DDBJ whole genome shotgun (WGS) entry which is preliminary data.</text>
</comment>
<gene>
    <name evidence="2" type="ORF">FRX48_05032</name>
</gene>
<reference evidence="2 3" key="1">
    <citation type="submission" date="2019-09" db="EMBL/GenBank/DDBJ databases">
        <title>The hologenome of the rock-dwelling lichen Lasallia pustulata.</title>
        <authorList>
            <person name="Greshake Tzovaras B."/>
            <person name="Segers F."/>
            <person name="Bicker A."/>
            <person name="Dal Grande F."/>
            <person name="Otte J."/>
            <person name="Hankeln T."/>
            <person name="Schmitt I."/>
            <person name="Ebersberger I."/>
        </authorList>
    </citation>
    <scope>NUCLEOTIDE SEQUENCE [LARGE SCALE GENOMIC DNA]</scope>
    <source>
        <strain evidence="2">A1-1</strain>
    </source>
</reference>
<evidence type="ECO:0000313" key="3">
    <source>
        <dbReference type="Proteomes" id="UP000324767"/>
    </source>
</evidence>
<organism evidence="2 3">
    <name type="scientific">Lasallia pustulata</name>
    <dbReference type="NCBI Taxonomy" id="136370"/>
    <lineage>
        <taxon>Eukaryota</taxon>
        <taxon>Fungi</taxon>
        <taxon>Dikarya</taxon>
        <taxon>Ascomycota</taxon>
        <taxon>Pezizomycotina</taxon>
        <taxon>Lecanoromycetes</taxon>
        <taxon>OSLEUM clade</taxon>
        <taxon>Umbilicariomycetidae</taxon>
        <taxon>Umbilicariales</taxon>
        <taxon>Umbilicariaceae</taxon>
        <taxon>Lasallia</taxon>
    </lineage>
</organism>
<proteinExistence type="predicted"/>
<dbReference type="Gene3D" id="2.40.128.20">
    <property type="match status" value="1"/>
</dbReference>
<dbReference type="OrthoDB" id="9975758at2759"/>